<dbReference type="STRING" id="1833852.B0537_14150"/>
<dbReference type="Gene3D" id="1.20.1260.10">
    <property type="match status" value="1"/>
</dbReference>
<proteinExistence type="predicted"/>
<dbReference type="InterPro" id="IPR012347">
    <property type="entry name" value="Ferritin-like"/>
</dbReference>
<organism evidence="1 2">
    <name type="scientific">Desulforamulus ferrireducens</name>
    <dbReference type="NCBI Taxonomy" id="1833852"/>
    <lineage>
        <taxon>Bacteria</taxon>
        <taxon>Bacillati</taxon>
        <taxon>Bacillota</taxon>
        <taxon>Clostridia</taxon>
        <taxon>Eubacteriales</taxon>
        <taxon>Peptococcaceae</taxon>
        <taxon>Desulforamulus</taxon>
    </lineage>
</organism>
<dbReference type="EMBL" id="CP019698">
    <property type="protein sequence ID" value="AQS60116.1"/>
    <property type="molecule type" value="Genomic_DNA"/>
</dbReference>
<dbReference type="Proteomes" id="UP000189464">
    <property type="component" value="Chromosome"/>
</dbReference>
<name>A0A1S6IZC2_9FIRM</name>
<reference evidence="1 2" key="1">
    <citation type="journal article" date="2016" name="Int. J. Syst. Evol. Microbiol.">
        <title>Desulfotomaculum ferrireducens sp. nov., a moderately thermophilic sulfate-reducing and dissimilatory Fe(III)-reducing bacterium isolated from compost.</title>
        <authorList>
            <person name="Yang G."/>
            <person name="Guo J."/>
            <person name="Zhuang L."/>
            <person name="Yuan Y."/>
            <person name="Zhou S."/>
        </authorList>
    </citation>
    <scope>NUCLEOTIDE SEQUENCE [LARGE SCALE GENOMIC DNA]</scope>
    <source>
        <strain evidence="1 2">GSS09</strain>
    </source>
</reference>
<keyword evidence="2" id="KW-1185">Reference proteome</keyword>
<evidence type="ECO:0000313" key="1">
    <source>
        <dbReference type="EMBL" id="AQS60116.1"/>
    </source>
</evidence>
<protein>
    <recommendedName>
        <fullName evidence="3">DUF2383 domain-containing protein</fullName>
    </recommendedName>
</protein>
<dbReference type="OrthoDB" id="1651292at2"/>
<sequence length="143" mass="16329">MNEDTIYLLRECNAGCKLATNSMEQVKPYISNEKLMSIINQYIDKHIKIGNECQQMLSQYNAEEKDPQVTAKAFSWISTEVKLMLNNDTHKIADIMIDGCNMGIKSVSSYINKYKAASNESVNLAKSLVKMEQEFMNDLLEFL</sequence>
<evidence type="ECO:0008006" key="3">
    <source>
        <dbReference type="Google" id="ProtNLM"/>
    </source>
</evidence>
<dbReference type="AlphaFoldDB" id="A0A1S6IZC2"/>
<accession>A0A1S6IZC2</accession>
<dbReference type="KEGG" id="dfg:B0537_14150"/>
<gene>
    <name evidence="1" type="ORF">B0537_14150</name>
</gene>
<evidence type="ECO:0000313" key="2">
    <source>
        <dbReference type="Proteomes" id="UP000189464"/>
    </source>
</evidence>